<gene>
    <name evidence="1" type="ORF">GBK04_19910</name>
</gene>
<dbReference type="RefSeq" id="WP_152762711.1">
    <property type="nucleotide sequence ID" value="NZ_WHLY01000002.1"/>
</dbReference>
<name>A0A7C9FSQ4_9BACT</name>
<dbReference type="NCBIfam" id="TIGR02664">
    <property type="entry name" value="nitr_red_assoc"/>
    <property type="match status" value="1"/>
</dbReference>
<organism evidence="1 2">
    <name type="scientific">Salmonirosea aquatica</name>
    <dbReference type="NCBI Taxonomy" id="2654236"/>
    <lineage>
        <taxon>Bacteria</taxon>
        <taxon>Pseudomonadati</taxon>
        <taxon>Bacteroidota</taxon>
        <taxon>Cytophagia</taxon>
        <taxon>Cytophagales</taxon>
        <taxon>Spirosomataceae</taxon>
        <taxon>Salmonirosea</taxon>
    </lineage>
</organism>
<evidence type="ECO:0000313" key="2">
    <source>
        <dbReference type="Proteomes" id="UP000479293"/>
    </source>
</evidence>
<dbReference type="InterPro" id="IPR013481">
    <property type="entry name" value="NarM"/>
</dbReference>
<keyword evidence="2" id="KW-1185">Reference proteome</keyword>
<reference evidence="1 2" key="1">
    <citation type="submission" date="2019-10" db="EMBL/GenBank/DDBJ databases">
        <title>Draft Genome Sequence of Cytophagaceae sp. SJW1-29.</title>
        <authorList>
            <person name="Choi A."/>
        </authorList>
    </citation>
    <scope>NUCLEOTIDE SEQUENCE [LARGE SCALE GENOMIC DNA]</scope>
    <source>
        <strain evidence="1 2">SJW1-29</strain>
    </source>
</reference>
<dbReference type="EMBL" id="WHLY01000002">
    <property type="protein sequence ID" value="MPR35552.1"/>
    <property type="molecule type" value="Genomic_DNA"/>
</dbReference>
<dbReference type="Pfam" id="PF09655">
    <property type="entry name" value="Nitr_red_assoc"/>
    <property type="match status" value="1"/>
</dbReference>
<accession>A0A7C9FSQ4</accession>
<sequence length="157" mass="18345">MFDIRVKPVYFDFESDFVDTFRCIPMVVRYKLDTCDKKLQLAEWSRLKANEKQLLAELPCESPAEIVTYRRYLEERVWERSQKQIKDLGGVDATWDDLTQVPSEVQQKASEWQCAAPTLAQWIGLDLLQRFALVKLSRSGHEGENFPKALREFGLIE</sequence>
<comment type="caution">
    <text evidence="1">The sequence shown here is derived from an EMBL/GenBank/DDBJ whole genome shotgun (WGS) entry which is preliminary data.</text>
</comment>
<evidence type="ECO:0008006" key="3">
    <source>
        <dbReference type="Google" id="ProtNLM"/>
    </source>
</evidence>
<protein>
    <recommendedName>
        <fullName evidence="3">Nitrate reductase associated protein</fullName>
    </recommendedName>
</protein>
<proteinExistence type="predicted"/>
<dbReference type="Proteomes" id="UP000479293">
    <property type="component" value="Unassembled WGS sequence"/>
</dbReference>
<dbReference type="AlphaFoldDB" id="A0A7C9FSQ4"/>
<evidence type="ECO:0000313" key="1">
    <source>
        <dbReference type="EMBL" id="MPR35552.1"/>
    </source>
</evidence>